<comment type="caution">
    <text evidence="1">The sequence shown here is derived from an EMBL/GenBank/DDBJ whole genome shotgun (WGS) entry which is preliminary data.</text>
</comment>
<dbReference type="EMBL" id="CM046504">
    <property type="protein sequence ID" value="KAI8680545.1"/>
    <property type="molecule type" value="Genomic_DNA"/>
</dbReference>
<dbReference type="Proteomes" id="UP001065298">
    <property type="component" value="Chromosome 2"/>
</dbReference>
<organism evidence="1 2">
    <name type="scientific">Fusarium keratoplasticum</name>
    <dbReference type="NCBI Taxonomy" id="1328300"/>
    <lineage>
        <taxon>Eukaryota</taxon>
        <taxon>Fungi</taxon>
        <taxon>Dikarya</taxon>
        <taxon>Ascomycota</taxon>
        <taxon>Pezizomycotina</taxon>
        <taxon>Sordariomycetes</taxon>
        <taxon>Hypocreomycetidae</taxon>
        <taxon>Hypocreales</taxon>
        <taxon>Nectriaceae</taxon>
        <taxon>Fusarium</taxon>
        <taxon>Fusarium solani species complex</taxon>
    </lineage>
</organism>
<keyword evidence="2" id="KW-1185">Reference proteome</keyword>
<evidence type="ECO:0000313" key="1">
    <source>
        <dbReference type="EMBL" id="KAI8680545.1"/>
    </source>
</evidence>
<reference evidence="1" key="1">
    <citation type="submission" date="2022-06" db="EMBL/GenBank/DDBJ databases">
        <title>Fusarium solani species complex genomes reveal bases of compartmentalisation and animal pathogenesis.</title>
        <authorList>
            <person name="Tsai I.J."/>
        </authorList>
    </citation>
    <scope>NUCLEOTIDE SEQUENCE</scope>
    <source>
        <strain evidence="1">Fu6.1</strain>
    </source>
</reference>
<evidence type="ECO:0000313" key="2">
    <source>
        <dbReference type="Proteomes" id="UP001065298"/>
    </source>
</evidence>
<name>A0ACC0RBA4_9HYPO</name>
<gene>
    <name evidence="1" type="ORF">NCS57_00336100</name>
</gene>
<protein>
    <submittedName>
        <fullName evidence="1">Uncharacterized protein</fullName>
    </submittedName>
</protein>
<accession>A0ACC0RBA4</accession>
<proteinExistence type="predicted"/>
<sequence>MDNLTQYQVTEAYLMSGLSFFSIYLFALLKGIYSWSRKTPLLCFQVCVIAGWSMLETTALILFSLEHSQPGKLPGFLAGSTPTVLDVMSFWGAAIVQIMAIIYPFAVGSGKEWCLECLFILECLEVTVITIFVMVPETPTPLQLAYVAPFTSQAATIGFILFASRRVPSEGTSKPTADYLSILSLLLILVSALLLGLSLAGYYTASMLPQWLLYIMGSVLGYRPPEAQYRRRNREGDNSELEMNPSRELSLSDSAYNNQSSASLDGDRALLSDPALPPPAVMASSNRLHLSESR</sequence>